<evidence type="ECO:0000313" key="2">
    <source>
        <dbReference type="Proteomes" id="UP000283587"/>
    </source>
</evidence>
<dbReference type="EMBL" id="QZEW01000075">
    <property type="protein sequence ID" value="RJL08412.1"/>
    <property type="molecule type" value="Genomic_DNA"/>
</dbReference>
<comment type="caution">
    <text evidence="1">The sequence shown here is derived from an EMBL/GenBank/DDBJ whole genome shotgun (WGS) entry which is preliminary data.</text>
</comment>
<dbReference type="Pfam" id="PF10987">
    <property type="entry name" value="DUF2806"/>
    <property type="match status" value="1"/>
</dbReference>
<name>A0A419A413_9RHOB</name>
<dbReference type="OrthoDB" id="886161at2"/>
<protein>
    <submittedName>
        <fullName evidence="1">DUF2806 domain-containing protein</fullName>
    </submittedName>
</protein>
<evidence type="ECO:0000313" key="1">
    <source>
        <dbReference type="EMBL" id="RJL08412.1"/>
    </source>
</evidence>
<keyword evidence="2" id="KW-1185">Reference proteome</keyword>
<accession>A0A419A413</accession>
<dbReference type="Proteomes" id="UP000283587">
    <property type="component" value="Unassembled WGS sequence"/>
</dbReference>
<dbReference type="InterPro" id="IPR021254">
    <property type="entry name" value="DUF2806"/>
</dbReference>
<dbReference type="AlphaFoldDB" id="A0A419A413"/>
<proteinExistence type="predicted"/>
<sequence length="358" mass="39035">MKRLAESASLEPLCVQAWRFTVSDDHLSNEVSVSGEMTDTGVKAGAKSRAVASVDRLVGAAVDIGSAYLEGFAARKRAKTGGEVSLIEAAADYGVQQIGASPELAQRAFNRHFRKVIAQQENIEAVVEEAKVDLIEGRQDYEDIEGAMSEEFFDRFEEYSASANTEELRHRWGRVLAAEIRRPGTFSQKVLRVVDELDRDTAELFERICHVRVGPALYKPLMEQLTFKETSALVSAELLVDPGVGGQHTVFSAIRQQDGDDLMIGGSDSLLFGFARKDLAEDVPRDQLAMSKDRIGVPAYVLTDAGQAISTILPDRSGDLILEYARLLAKNVKGGAVMLLRPDGRGSLVHVGNAEPSK</sequence>
<reference evidence="2" key="1">
    <citation type="submission" date="2018-09" db="EMBL/GenBank/DDBJ databases">
        <title>Paracoccus onubensis nov. sp. a moderate halophilic bacterium isolated from Gruta de las Maravillas (Aracena, Spain).</title>
        <authorList>
            <person name="Jurado V."/>
            <person name="Gutierrez-Patricio S."/>
            <person name="Gonzalez-Pimentel J.L."/>
            <person name="Miller A.Z."/>
            <person name="Laiz L."/>
            <person name="Saiz-Jimenez C."/>
        </authorList>
    </citation>
    <scope>NUCLEOTIDE SEQUENCE [LARGE SCALE GENOMIC DNA]</scope>
    <source>
        <strain evidence="2">DSM 26381</strain>
    </source>
</reference>
<organism evidence="1 2">
    <name type="scientific">Paracoccus siganidrum</name>
    <dbReference type="NCBI Taxonomy" id="1276757"/>
    <lineage>
        <taxon>Bacteria</taxon>
        <taxon>Pseudomonadati</taxon>
        <taxon>Pseudomonadota</taxon>
        <taxon>Alphaproteobacteria</taxon>
        <taxon>Rhodobacterales</taxon>
        <taxon>Paracoccaceae</taxon>
        <taxon>Paracoccus</taxon>
    </lineage>
</organism>
<gene>
    <name evidence="1" type="ORF">D3P05_16210</name>
</gene>